<dbReference type="Proteomes" id="UP001165498">
    <property type="component" value="Unassembled WGS sequence"/>
</dbReference>
<dbReference type="RefSeq" id="WP_255916496.1">
    <property type="nucleotide sequence ID" value="NZ_JANFQO010000028.1"/>
</dbReference>
<dbReference type="PROSITE" id="PS51365">
    <property type="entry name" value="RENAL_DIPEPTIDASE_2"/>
    <property type="match status" value="1"/>
</dbReference>
<dbReference type="PANTHER" id="PTHR10443">
    <property type="entry name" value="MICROSOMAL DIPEPTIDASE"/>
    <property type="match status" value="1"/>
</dbReference>
<dbReference type="PROSITE" id="PS51257">
    <property type="entry name" value="PROKAR_LIPOPROTEIN"/>
    <property type="match status" value="1"/>
</dbReference>
<evidence type="ECO:0000313" key="3">
    <source>
        <dbReference type="Proteomes" id="UP001165498"/>
    </source>
</evidence>
<accession>A0ABT1QYF9</accession>
<name>A0ABT1QYF9_9GAMM</name>
<dbReference type="SUPFAM" id="SSF51556">
    <property type="entry name" value="Metallo-dependent hydrolases"/>
    <property type="match status" value="1"/>
</dbReference>
<proteinExistence type="predicted"/>
<sequence length="392" mass="42818">MNRFVIAATASLLLAGCASAPKQADDLHRRLLTLDTHLDTPMHFGRAGWSFGDRHDYATDLIQVDLARMDAGDLDGGFFVIYTAPGPLDAAGYAKALAFARERADLIHATVAKFPGRIALATRADDAARLDAAGRRFAYLSMENSYPLGEDLGLLREFYQRGVRMAGPVHTKSNQFADSSTDKPQWHGLSPLGREWVAQMNRLGMVIDASHASDEAFDQMLALSRTPLILSHSGSRTIWDHPRNLDDARLRKLAAAGGVVSVTTVYLTTMNLSPEREALFDKLEHIGAATPAEQAKLTADTRALDKTRPLWDQDFEGFMKSLLHLIEVVGVDHVAFGGDWDGGGGLRDMEDIGALPKVTARLRAAGYSEADLEKLWSGNVLRLLRAAEAARQ</sequence>
<dbReference type="Gene3D" id="1.10.287.650">
    <property type="entry name" value="L27 domain"/>
    <property type="match status" value="1"/>
</dbReference>
<evidence type="ECO:0000256" key="1">
    <source>
        <dbReference type="SAM" id="SignalP"/>
    </source>
</evidence>
<dbReference type="CDD" id="cd01301">
    <property type="entry name" value="rDP_like"/>
    <property type="match status" value="1"/>
</dbReference>
<feature type="chain" id="PRO_5045130970" evidence="1">
    <location>
        <begin position="25"/>
        <end position="392"/>
    </location>
</feature>
<reference evidence="2" key="1">
    <citation type="submission" date="2022-07" db="EMBL/GenBank/DDBJ databases">
        <title>Tahibacter sp., a new gammaproteobacterium isolated from the silt sample collected at pig farm.</title>
        <authorList>
            <person name="Chen H."/>
        </authorList>
    </citation>
    <scope>NUCLEOTIDE SEQUENCE</scope>
    <source>
        <strain evidence="2">P2K</strain>
    </source>
</reference>
<protein>
    <submittedName>
        <fullName evidence="2">Dipeptidase</fullName>
    </submittedName>
</protein>
<keyword evidence="1" id="KW-0732">Signal</keyword>
<dbReference type="Gene3D" id="3.20.20.140">
    <property type="entry name" value="Metal-dependent hydrolases"/>
    <property type="match status" value="1"/>
</dbReference>
<comment type="caution">
    <text evidence="2">The sequence shown here is derived from an EMBL/GenBank/DDBJ whole genome shotgun (WGS) entry which is preliminary data.</text>
</comment>
<dbReference type="Pfam" id="PF01244">
    <property type="entry name" value="Peptidase_M19"/>
    <property type="match status" value="1"/>
</dbReference>
<feature type="signal peptide" evidence="1">
    <location>
        <begin position="1"/>
        <end position="24"/>
    </location>
</feature>
<organism evidence="2 3">
    <name type="scientific">Tahibacter harae</name>
    <dbReference type="NCBI Taxonomy" id="2963937"/>
    <lineage>
        <taxon>Bacteria</taxon>
        <taxon>Pseudomonadati</taxon>
        <taxon>Pseudomonadota</taxon>
        <taxon>Gammaproteobacteria</taxon>
        <taxon>Lysobacterales</taxon>
        <taxon>Rhodanobacteraceae</taxon>
        <taxon>Tahibacter</taxon>
    </lineage>
</organism>
<dbReference type="PANTHER" id="PTHR10443:SF12">
    <property type="entry name" value="DIPEPTIDASE"/>
    <property type="match status" value="1"/>
</dbReference>
<dbReference type="EMBL" id="JANFQO010000028">
    <property type="protein sequence ID" value="MCQ4167308.1"/>
    <property type="molecule type" value="Genomic_DNA"/>
</dbReference>
<dbReference type="InterPro" id="IPR032466">
    <property type="entry name" value="Metal_Hydrolase"/>
</dbReference>
<gene>
    <name evidence="2" type="ORF">NM961_21550</name>
</gene>
<evidence type="ECO:0000313" key="2">
    <source>
        <dbReference type="EMBL" id="MCQ4167308.1"/>
    </source>
</evidence>
<keyword evidence="3" id="KW-1185">Reference proteome</keyword>
<dbReference type="InterPro" id="IPR008257">
    <property type="entry name" value="Pept_M19"/>
</dbReference>